<dbReference type="EMBL" id="OW152825">
    <property type="protein sequence ID" value="CAH2041581.1"/>
    <property type="molecule type" value="Genomic_DNA"/>
</dbReference>
<name>A0ABN8HW71_9NEOP</name>
<accession>A0ABN8HW71</accession>
<proteinExistence type="predicted"/>
<organism evidence="1 2">
    <name type="scientific">Iphiclides podalirius</name>
    <name type="common">scarce swallowtail</name>
    <dbReference type="NCBI Taxonomy" id="110791"/>
    <lineage>
        <taxon>Eukaryota</taxon>
        <taxon>Metazoa</taxon>
        <taxon>Ecdysozoa</taxon>
        <taxon>Arthropoda</taxon>
        <taxon>Hexapoda</taxon>
        <taxon>Insecta</taxon>
        <taxon>Pterygota</taxon>
        <taxon>Neoptera</taxon>
        <taxon>Endopterygota</taxon>
        <taxon>Lepidoptera</taxon>
        <taxon>Glossata</taxon>
        <taxon>Ditrysia</taxon>
        <taxon>Papilionoidea</taxon>
        <taxon>Papilionidae</taxon>
        <taxon>Papilioninae</taxon>
        <taxon>Iphiclides</taxon>
    </lineage>
</organism>
<evidence type="ECO:0000313" key="1">
    <source>
        <dbReference type="EMBL" id="CAH2041581.1"/>
    </source>
</evidence>
<evidence type="ECO:0000313" key="2">
    <source>
        <dbReference type="Proteomes" id="UP000837857"/>
    </source>
</evidence>
<feature type="non-terminal residue" evidence="1">
    <location>
        <position position="124"/>
    </location>
</feature>
<sequence>MVTTIVVCTPSSYTRQCTRERTAQPNENARRSRSTSCCAVVTRSTSVCAYGDSAAIAYTRRFEFSPTLAAGMKRDHGQQLNELFSQQVDFCGAAPDVSSSVCCPDFLPDVYYINMSNGHTRVSI</sequence>
<dbReference type="Proteomes" id="UP000837857">
    <property type="component" value="Chromosome 13"/>
</dbReference>
<reference evidence="1" key="1">
    <citation type="submission" date="2022-03" db="EMBL/GenBank/DDBJ databases">
        <authorList>
            <person name="Martin H S."/>
        </authorList>
    </citation>
    <scope>NUCLEOTIDE SEQUENCE</scope>
</reference>
<protein>
    <submittedName>
        <fullName evidence="1">Uncharacterized protein</fullName>
    </submittedName>
</protein>
<keyword evidence="2" id="KW-1185">Reference proteome</keyword>
<gene>
    <name evidence="1" type="ORF">IPOD504_LOCUS3264</name>
</gene>